<feature type="domain" description="Cytosolic endo-beta-N-acetylglucosaminidase TIM barrel" evidence="9">
    <location>
        <begin position="668"/>
        <end position="761"/>
    </location>
</feature>
<dbReference type="Pfam" id="PF25529">
    <property type="entry name" value="Ig_ENGASE1_C"/>
    <property type="match status" value="2"/>
</dbReference>
<evidence type="ECO:0000259" key="9">
    <source>
        <dbReference type="Pfam" id="PF03644"/>
    </source>
</evidence>
<evidence type="ECO:0000313" key="11">
    <source>
        <dbReference type="EMBL" id="KAJ4841410.1"/>
    </source>
</evidence>
<evidence type="ECO:0000256" key="8">
    <source>
        <dbReference type="SAM" id="MobiDB-lite"/>
    </source>
</evidence>
<dbReference type="GO" id="GO:0033925">
    <property type="term" value="F:mannosyl-glycoprotein endo-beta-N-acetylglucosaminidase activity"/>
    <property type="evidence" value="ECO:0007669"/>
    <property type="project" value="UniProtKB-EC"/>
</dbReference>
<dbReference type="InterPro" id="IPR005201">
    <property type="entry name" value="TIM_ENGase"/>
</dbReference>
<evidence type="ECO:0000259" key="10">
    <source>
        <dbReference type="Pfam" id="PF25529"/>
    </source>
</evidence>
<feature type="region of interest" description="Disordered" evidence="8">
    <location>
        <begin position="435"/>
        <end position="470"/>
    </location>
</feature>
<dbReference type="GO" id="GO:0005829">
    <property type="term" value="C:cytosol"/>
    <property type="evidence" value="ECO:0007669"/>
    <property type="project" value="UniProtKB-SubCell"/>
</dbReference>
<feature type="non-terminal residue" evidence="11">
    <location>
        <position position="1"/>
    </location>
</feature>
<organism evidence="11 12">
    <name type="scientific">Turnera subulata</name>
    <dbReference type="NCBI Taxonomy" id="218843"/>
    <lineage>
        <taxon>Eukaryota</taxon>
        <taxon>Viridiplantae</taxon>
        <taxon>Streptophyta</taxon>
        <taxon>Embryophyta</taxon>
        <taxon>Tracheophyta</taxon>
        <taxon>Spermatophyta</taxon>
        <taxon>Magnoliopsida</taxon>
        <taxon>eudicotyledons</taxon>
        <taxon>Gunneridae</taxon>
        <taxon>Pentapetalae</taxon>
        <taxon>rosids</taxon>
        <taxon>fabids</taxon>
        <taxon>Malpighiales</taxon>
        <taxon>Passifloraceae</taxon>
        <taxon>Turnera</taxon>
    </lineage>
</organism>
<dbReference type="Proteomes" id="UP001141552">
    <property type="component" value="Unassembled WGS sequence"/>
</dbReference>
<proteinExistence type="inferred from homology"/>
<dbReference type="OrthoDB" id="284473at2759"/>
<feature type="domain" description="Cytosolic endo-beta-N-acetylglucosaminidase TIM barrel" evidence="9">
    <location>
        <begin position="525"/>
        <end position="654"/>
    </location>
</feature>
<evidence type="ECO:0000313" key="12">
    <source>
        <dbReference type="Proteomes" id="UP001141552"/>
    </source>
</evidence>
<dbReference type="PANTHER" id="PTHR13246:SF1">
    <property type="entry name" value="CYTOSOLIC ENDO-BETA-N-ACETYLGLUCOSAMINIDASE"/>
    <property type="match status" value="1"/>
</dbReference>
<dbReference type="EMBL" id="JAKUCV010002781">
    <property type="protein sequence ID" value="KAJ4841410.1"/>
    <property type="molecule type" value="Genomic_DNA"/>
</dbReference>
<name>A0A9Q0JI18_9ROSI</name>
<dbReference type="Pfam" id="PF03644">
    <property type="entry name" value="Glyco_hydro_85"/>
    <property type="match status" value="2"/>
</dbReference>
<dbReference type="InterPro" id="IPR032979">
    <property type="entry name" value="ENGase"/>
</dbReference>
<evidence type="ECO:0000256" key="2">
    <source>
        <dbReference type="ARBA" id="ARBA00007849"/>
    </source>
</evidence>
<accession>A0A9Q0JI18</accession>
<feature type="domain" description="Cytosolic endo-beta-N-acetylglucosaminidase C-terminal" evidence="10">
    <location>
        <begin position="249"/>
        <end position="368"/>
    </location>
</feature>
<comment type="similarity">
    <text evidence="2">Belongs to the glycosyl hydrolase 85 family.</text>
</comment>
<comment type="caution">
    <text evidence="11">The sequence shown here is derived from an EMBL/GenBank/DDBJ whole genome shotgun (WGS) entry which is preliminary data.</text>
</comment>
<dbReference type="Gene3D" id="3.20.20.80">
    <property type="entry name" value="Glycosidases"/>
    <property type="match status" value="2"/>
</dbReference>
<evidence type="ECO:0000256" key="4">
    <source>
        <dbReference type="ARBA" id="ARBA00022490"/>
    </source>
</evidence>
<evidence type="ECO:0000256" key="3">
    <source>
        <dbReference type="ARBA" id="ARBA00012566"/>
    </source>
</evidence>
<dbReference type="InterPro" id="IPR057882">
    <property type="entry name" value="ENGase_C"/>
</dbReference>
<feature type="compositionally biased region" description="Basic and acidic residues" evidence="8">
    <location>
        <begin position="435"/>
        <end position="450"/>
    </location>
</feature>
<keyword evidence="12" id="KW-1185">Reference proteome</keyword>
<protein>
    <recommendedName>
        <fullName evidence="3">mannosyl-glycoprotein endo-beta-N-acetylglucosaminidase</fullName>
        <ecNumber evidence="3">3.2.1.96</ecNumber>
    </recommendedName>
</protein>
<feature type="region of interest" description="Disordered" evidence="8">
    <location>
        <begin position="933"/>
        <end position="954"/>
    </location>
</feature>
<keyword evidence="4" id="KW-0963">Cytoplasm</keyword>
<keyword evidence="5" id="KW-0378">Hydrolase</keyword>
<feature type="domain" description="Cytosolic endo-beta-N-acetylglucosaminidase C-terminal" evidence="10">
    <location>
        <begin position="975"/>
        <end position="1093"/>
    </location>
</feature>
<gene>
    <name evidence="11" type="ORF">Tsubulata_051285</name>
</gene>
<keyword evidence="6" id="KW-0326">Glycosidase</keyword>
<evidence type="ECO:0000256" key="7">
    <source>
        <dbReference type="ARBA" id="ARBA00034414"/>
    </source>
</evidence>
<comment type="subcellular location">
    <subcellularLocation>
        <location evidence="1">Cytoplasm</location>
        <location evidence="1">Cytosol</location>
    </subcellularLocation>
</comment>
<dbReference type="AlphaFoldDB" id="A0A9Q0JI18"/>
<comment type="catalytic activity">
    <reaction evidence="7">
        <text>an N(4)-(oligosaccharide-(1-&gt;3)-[oligosaccharide-(1-&gt;6)]-beta-D-Man-(1-&gt;4)-beta-D-GlcNAc-(1-&gt;4)-alpha-D-GlcNAc)-L-asparaginyl-[protein] + H2O = an oligosaccharide-(1-&gt;3)-[oligosaccharide-(1-&gt;6)]-beta-D-Man-(1-&gt;4)-D-GlcNAc + N(4)-(N-acetyl-beta-D-glucosaminyl)-L-asparaginyl-[protein]</text>
        <dbReference type="Rhea" id="RHEA:73067"/>
        <dbReference type="Rhea" id="RHEA-COMP:12603"/>
        <dbReference type="Rhea" id="RHEA-COMP:18176"/>
        <dbReference type="ChEBI" id="CHEBI:15377"/>
        <dbReference type="ChEBI" id="CHEBI:132248"/>
        <dbReference type="ChEBI" id="CHEBI:192714"/>
        <dbReference type="ChEBI" id="CHEBI:192715"/>
        <dbReference type="EC" id="3.2.1.96"/>
    </reaction>
</comment>
<feature type="compositionally biased region" description="Basic and acidic residues" evidence="8">
    <location>
        <begin position="933"/>
        <end position="943"/>
    </location>
</feature>
<evidence type="ECO:0000256" key="1">
    <source>
        <dbReference type="ARBA" id="ARBA00004514"/>
    </source>
</evidence>
<reference evidence="11" key="2">
    <citation type="journal article" date="2023" name="Plants (Basel)">
        <title>Annotation of the Turnera subulata (Passifloraceae) Draft Genome Reveals the S-Locus Evolved after the Divergence of Turneroideae from Passifloroideae in a Stepwise Manner.</title>
        <authorList>
            <person name="Henning P.M."/>
            <person name="Roalson E.H."/>
            <person name="Mir W."/>
            <person name="McCubbin A.G."/>
            <person name="Shore J.S."/>
        </authorList>
    </citation>
    <scope>NUCLEOTIDE SEQUENCE</scope>
    <source>
        <strain evidence="11">F60SS</strain>
    </source>
</reference>
<reference evidence="11" key="1">
    <citation type="submission" date="2022-02" db="EMBL/GenBank/DDBJ databases">
        <authorList>
            <person name="Henning P.M."/>
            <person name="McCubbin A.G."/>
            <person name="Shore J.S."/>
        </authorList>
    </citation>
    <scope>NUCLEOTIDE SEQUENCE</scope>
    <source>
        <strain evidence="11">F60SS</strain>
        <tissue evidence="11">Leaves</tissue>
    </source>
</reference>
<evidence type="ECO:0000256" key="5">
    <source>
        <dbReference type="ARBA" id="ARBA00022801"/>
    </source>
</evidence>
<dbReference type="PANTHER" id="PTHR13246">
    <property type="entry name" value="ENDO BETA N-ACETYLGLUCOSAMINIDASE"/>
    <property type="match status" value="1"/>
</dbReference>
<dbReference type="EC" id="3.2.1.96" evidence="3"/>
<dbReference type="Gene3D" id="2.60.120.260">
    <property type="entry name" value="Galactose-binding domain-like"/>
    <property type="match status" value="2"/>
</dbReference>
<sequence length="1093" mass="122505">TNVALDVLKKDDVSAAIFAPGWVKETAQPPDFETAQNQAVDIIFLLKEGKCQMLPGIIYLRKAFSLHLPLMLTQLQTLFNFKEASYSGGGNITFKGTLEKNTDFTARIFQGKLRLGELPLYLTYSVKSSADSLLGLSLHFSSPLNERTSVLIASWGGDKFSRKFSKVIVPHQVNKAETAPEWHIQESSIEMNGYTLTEIRAVCYRPEPEHSGLASHTSHGHDDTIVGSPPEYFAVLGHLTIKTSKGNPYFPPSSSWIVKGQYIKWTSGSQGSKTLSMEISWKLKDGNDSPFQKYNIYVDHVSKQETGNPGGRLKAVRQYIGEANMEAFYISELSIPSSTSSLKFIIQACSVDGASQKLDDSPFFQLNVGASVIAEEGTIEMYDHNTEKHRWRTSWTSSRPEWRYFGIPSDWRFDSLLSKRSNAVVQGLLKRELQSSPSKEKKLLSTDRPQEPSSSTVDHPPFDPSEPSTPVSYPIKTLEELASRAYFDSFHYPFNKASVPLHPSSVSLPDRRRLLVCHDMQGGYVDDRWVQGGTNPDAYAIWNWYLIDVFVYFSHCLVTLPPPCWTNTAHRHGVKVLGTFITEWDDGRLICDELLATEESARMYAERLAELAASLGFDGWLINVENKLSQSQIPILQEFVSHLTRIMHSSVPGSLENYPRLSAVAAGDRRFDVYMGIDVFGRNTYGGGEWKTSVALDVIKKENVSAAIFAPGWVYETKQPPDFHNAQNRWWAHIEKSWGRVNDNLRLLPFYSNFDQGRGHHVSFQGAHMKNGPWNNLSCQGVQPFHDFVDDSSTGAIQVTVDSKEASYNGGGNISFKGTLEDEAYFTKRLFQGDLICSNLLLHLSYSVKLEGDSLLGIALEFFSTLNERASVLIAAPWGINQAPSKFSKVIMSRQIRNPETASEWRIFEGTVAMDGHTLREIHAVCYRPNTERSELRSKNKEDGQEENASNPNPGKYYAVLGHITVKRAGENSIFLPSTSWLVEGQHIKFSSDSEGSKTVSVKLIWRRKDGNDPGFQNYHVHVKKLVKQADGYPVGEREGTLEFLGVAQIEAFYVSNLAVPSDTKILRFIVQACAADGTFQKLEDCPYFQLDV</sequence>
<evidence type="ECO:0000256" key="6">
    <source>
        <dbReference type="ARBA" id="ARBA00023295"/>
    </source>
</evidence>